<sequence>MNAKNKTQGVVACLLATVAGTLLPPVTAPLIVWTDAHWYANKETPIPGIQSGEEYVSILTAFAYVAVFTVLVRGIAFLSAGGETVHDSPSAGVDGDGSATGTLPEPTPTLTETLNISPSEKNKETDLNIENQNHE</sequence>
<gene>
    <name evidence="3" type="ORF">BDK61_1035</name>
</gene>
<keyword evidence="2" id="KW-0472">Membrane</keyword>
<evidence type="ECO:0000313" key="4">
    <source>
        <dbReference type="Proteomes" id="UP000268233"/>
    </source>
</evidence>
<reference evidence="3 4" key="1">
    <citation type="submission" date="2018-10" db="EMBL/GenBank/DDBJ databases">
        <title>Genomic Encyclopedia of Archaeal and Bacterial Type Strains, Phase II (KMG-II): from individual species to whole genera.</title>
        <authorList>
            <person name="Goeker M."/>
        </authorList>
    </citation>
    <scope>NUCLEOTIDE SEQUENCE [LARGE SCALE GENOMIC DNA]</scope>
    <source>
        <strain evidence="3 4">DSM 11927</strain>
    </source>
</reference>
<evidence type="ECO:0000256" key="1">
    <source>
        <dbReference type="SAM" id="MobiDB-lite"/>
    </source>
</evidence>
<proteinExistence type="predicted"/>
<feature type="compositionally biased region" description="Low complexity" evidence="1">
    <location>
        <begin position="102"/>
        <end position="114"/>
    </location>
</feature>
<protein>
    <submittedName>
        <fullName evidence="3">Uncharacterized protein</fullName>
    </submittedName>
</protein>
<keyword evidence="4" id="KW-1185">Reference proteome</keyword>
<dbReference type="Proteomes" id="UP000268233">
    <property type="component" value="Unassembled WGS sequence"/>
</dbReference>
<evidence type="ECO:0000313" key="3">
    <source>
        <dbReference type="EMBL" id="RKS81741.1"/>
    </source>
</evidence>
<keyword evidence="2" id="KW-0812">Transmembrane</keyword>
<feature type="compositionally biased region" description="Basic and acidic residues" evidence="1">
    <location>
        <begin position="120"/>
        <end position="135"/>
    </location>
</feature>
<name>A0A495R332_9EURY</name>
<feature type="transmembrane region" description="Helical" evidence="2">
    <location>
        <begin position="55"/>
        <end position="78"/>
    </location>
</feature>
<organism evidence="3 4">
    <name type="scientific">Haloarcula quadrata</name>
    <dbReference type="NCBI Taxonomy" id="182779"/>
    <lineage>
        <taxon>Archaea</taxon>
        <taxon>Methanobacteriati</taxon>
        <taxon>Methanobacteriota</taxon>
        <taxon>Stenosarchaea group</taxon>
        <taxon>Halobacteria</taxon>
        <taxon>Halobacteriales</taxon>
        <taxon>Haloarculaceae</taxon>
        <taxon>Haloarcula</taxon>
    </lineage>
</organism>
<dbReference type="RefSeq" id="WP_121302472.1">
    <property type="nucleotide sequence ID" value="NZ_RBWW01000001.1"/>
</dbReference>
<comment type="caution">
    <text evidence="3">The sequence shown here is derived from an EMBL/GenBank/DDBJ whole genome shotgun (WGS) entry which is preliminary data.</text>
</comment>
<evidence type="ECO:0000256" key="2">
    <source>
        <dbReference type="SAM" id="Phobius"/>
    </source>
</evidence>
<accession>A0A495R332</accession>
<feature type="region of interest" description="Disordered" evidence="1">
    <location>
        <begin position="82"/>
        <end position="135"/>
    </location>
</feature>
<keyword evidence="2" id="KW-1133">Transmembrane helix</keyword>
<dbReference type="EMBL" id="RBWW01000001">
    <property type="protein sequence ID" value="RKS81741.1"/>
    <property type="molecule type" value="Genomic_DNA"/>
</dbReference>
<dbReference type="AlphaFoldDB" id="A0A495R332"/>